<keyword evidence="2" id="KW-1185">Reference proteome</keyword>
<dbReference type="RefSeq" id="WP_012174478.1">
    <property type="nucleotide sequence ID" value="NC_009943.1"/>
</dbReference>
<protein>
    <recommendedName>
        <fullName evidence="3">Thymidylate synthase</fullName>
    </recommendedName>
</protein>
<dbReference type="HOGENOM" id="CLU_110109_0_0_7"/>
<name>A8ZX04_DESOH</name>
<dbReference type="Pfam" id="PF02593">
    <property type="entry name" value="DUF166"/>
    <property type="match status" value="1"/>
</dbReference>
<sequence>MNRSEEKNIQRLLVLQQRGRGETKTAGIKAYGQDRFHIDLVSVEERLPAVIEDTSAYLPETIDADLVLDYLAHPDLSCDLADKCRDRGIPVIASGKKYKNRWVYTPPICCALPRQADAGPYGQRFGYPEFAVTLSADNRIKDVRVVRGAPCGASWKAAEKMRGLPASDAVVRIGLETQFFCSADPAGWDPLWGKSPVHLAADLHAHAFIKAVEEGRKR</sequence>
<dbReference type="eggNOG" id="COG1810">
    <property type="taxonomic scope" value="Bacteria"/>
</dbReference>
<evidence type="ECO:0000313" key="2">
    <source>
        <dbReference type="Proteomes" id="UP000008561"/>
    </source>
</evidence>
<accession>A8ZX04</accession>
<dbReference type="InterPro" id="IPR003745">
    <property type="entry name" value="DUF166"/>
</dbReference>
<dbReference type="Proteomes" id="UP000008561">
    <property type="component" value="Chromosome"/>
</dbReference>
<dbReference type="AlphaFoldDB" id="A8ZX04"/>
<evidence type="ECO:0008006" key="3">
    <source>
        <dbReference type="Google" id="ProtNLM"/>
    </source>
</evidence>
<gene>
    <name evidence="1" type="ordered locus">Dole_1050</name>
</gene>
<organism evidence="1 2">
    <name type="scientific">Desulfosudis oleivorans (strain DSM 6200 / JCM 39069 / Hxd3)</name>
    <name type="common">Desulfococcus oleovorans</name>
    <dbReference type="NCBI Taxonomy" id="96561"/>
    <lineage>
        <taxon>Bacteria</taxon>
        <taxon>Pseudomonadati</taxon>
        <taxon>Thermodesulfobacteriota</taxon>
        <taxon>Desulfobacteria</taxon>
        <taxon>Desulfobacterales</taxon>
        <taxon>Desulfosudaceae</taxon>
        <taxon>Desulfosudis</taxon>
    </lineage>
</organism>
<evidence type="ECO:0000313" key="1">
    <source>
        <dbReference type="EMBL" id="ABW66860.1"/>
    </source>
</evidence>
<dbReference type="KEGG" id="dol:Dole_1050"/>
<dbReference type="NCBIfam" id="NF041372">
    <property type="entry name" value="DUF166_seleno"/>
    <property type="match status" value="1"/>
</dbReference>
<dbReference type="EMBL" id="CP000859">
    <property type="protein sequence ID" value="ABW66860.1"/>
    <property type="molecule type" value="Genomic_DNA"/>
</dbReference>
<dbReference type="STRING" id="96561.Dole_1050"/>
<proteinExistence type="predicted"/>
<reference evidence="1 2" key="1">
    <citation type="submission" date="2007-10" db="EMBL/GenBank/DDBJ databases">
        <title>Complete sequence of Desulfococcus oleovorans Hxd3.</title>
        <authorList>
            <consortium name="US DOE Joint Genome Institute"/>
            <person name="Copeland A."/>
            <person name="Lucas S."/>
            <person name="Lapidus A."/>
            <person name="Barry K."/>
            <person name="Glavina del Rio T."/>
            <person name="Dalin E."/>
            <person name="Tice H."/>
            <person name="Pitluck S."/>
            <person name="Kiss H."/>
            <person name="Brettin T."/>
            <person name="Bruce D."/>
            <person name="Detter J.C."/>
            <person name="Han C."/>
            <person name="Schmutz J."/>
            <person name="Larimer F."/>
            <person name="Land M."/>
            <person name="Hauser L."/>
            <person name="Kyrpides N."/>
            <person name="Kim E."/>
            <person name="Wawrik B."/>
            <person name="Richardson P."/>
        </authorList>
    </citation>
    <scope>NUCLEOTIDE SEQUENCE [LARGE SCALE GENOMIC DNA]</scope>
    <source>
        <strain evidence="2">DSM 6200 / JCM 39069 / Hxd3</strain>
    </source>
</reference>